<dbReference type="GO" id="GO:0052655">
    <property type="term" value="F:L-valine-2-oxoglutarate transaminase activity"/>
    <property type="evidence" value="ECO:0007669"/>
    <property type="project" value="RHEA"/>
</dbReference>
<keyword evidence="7" id="KW-0663">Pyridoxal phosphate</keyword>
<organism evidence="11 12">
    <name type="scientific">Campylobacter gracilis RM3268</name>
    <dbReference type="NCBI Taxonomy" id="553220"/>
    <lineage>
        <taxon>Bacteria</taxon>
        <taxon>Pseudomonadati</taxon>
        <taxon>Campylobacterota</taxon>
        <taxon>Epsilonproteobacteria</taxon>
        <taxon>Campylobacterales</taxon>
        <taxon>Campylobacteraceae</taxon>
        <taxon>Campylobacter</taxon>
    </lineage>
</organism>
<dbReference type="PANTHER" id="PTHR42743">
    <property type="entry name" value="AMINO-ACID AMINOTRANSFERASE"/>
    <property type="match status" value="1"/>
</dbReference>
<keyword evidence="11" id="KW-0808">Transferase</keyword>
<dbReference type="GO" id="GO:0052654">
    <property type="term" value="F:L-leucine-2-oxoglutarate transaminase activity"/>
    <property type="evidence" value="ECO:0007669"/>
    <property type="project" value="RHEA"/>
</dbReference>
<dbReference type="FunFam" id="3.20.10.10:FF:000002">
    <property type="entry name" value="D-alanine aminotransferase"/>
    <property type="match status" value="1"/>
</dbReference>
<evidence type="ECO:0000256" key="7">
    <source>
        <dbReference type="ARBA" id="ARBA00022898"/>
    </source>
</evidence>
<gene>
    <name evidence="11" type="ORF">CAMGR0001_1088</name>
</gene>
<comment type="cofactor">
    <cofactor evidence="1">
        <name>pyridoxal 5'-phosphate</name>
        <dbReference type="ChEBI" id="CHEBI:597326"/>
    </cofactor>
</comment>
<dbReference type="STRING" id="824.CGRAC_1036"/>
<comment type="pathway">
    <text evidence="3">Amino-acid biosynthesis; L-valine biosynthesis; L-valine from pyruvate: step 4/4.</text>
</comment>
<comment type="caution">
    <text evidence="11">The sequence shown here is derived from an EMBL/GenBank/DDBJ whole genome shotgun (WGS) entry which is preliminary data.</text>
</comment>
<comment type="catalytic activity">
    <reaction evidence="9">
        <text>L-isoleucine + 2-oxoglutarate = (S)-3-methyl-2-oxopentanoate + L-glutamate</text>
        <dbReference type="Rhea" id="RHEA:24801"/>
        <dbReference type="ChEBI" id="CHEBI:16810"/>
        <dbReference type="ChEBI" id="CHEBI:29985"/>
        <dbReference type="ChEBI" id="CHEBI:35146"/>
        <dbReference type="ChEBI" id="CHEBI:58045"/>
        <dbReference type="EC" id="2.6.1.42"/>
    </reaction>
</comment>
<dbReference type="GO" id="GO:0005829">
    <property type="term" value="C:cytosol"/>
    <property type="evidence" value="ECO:0007669"/>
    <property type="project" value="TreeGrafter"/>
</dbReference>
<dbReference type="EMBL" id="ACYG01000019">
    <property type="protein sequence ID" value="EEV18331.1"/>
    <property type="molecule type" value="Genomic_DNA"/>
</dbReference>
<comment type="similarity">
    <text evidence="5">Belongs to the class-IV pyridoxal-phosphate-dependent aminotransferase family.</text>
</comment>
<evidence type="ECO:0000256" key="6">
    <source>
        <dbReference type="ARBA" id="ARBA00013053"/>
    </source>
</evidence>
<dbReference type="SUPFAM" id="SSF56752">
    <property type="entry name" value="D-aminoacid aminotransferase-like PLP-dependent enzymes"/>
    <property type="match status" value="1"/>
</dbReference>
<evidence type="ECO:0000256" key="8">
    <source>
        <dbReference type="ARBA" id="ARBA00048212"/>
    </source>
</evidence>
<dbReference type="GO" id="GO:0008652">
    <property type="term" value="P:amino acid biosynthetic process"/>
    <property type="evidence" value="ECO:0007669"/>
    <property type="project" value="UniProtKB-ARBA"/>
</dbReference>
<comment type="catalytic activity">
    <reaction evidence="10">
        <text>L-leucine + 2-oxoglutarate = 4-methyl-2-oxopentanoate + L-glutamate</text>
        <dbReference type="Rhea" id="RHEA:18321"/>
        <dbReference type="ChEBI" id="CHEBI:16810"/>
        <dbReference type="ChEBI" id="CHEBI:17865"/>
        <dbReference type="ChEBI" id="CHEBI:29985"/>
        <dbReference type="ChEBI" id="CHEBI:57427"/>
        <dbReference type="EC" id="2.6.1.42"/>
    </reaction>
</comment>
<keyword evidence="12" id="KW-1185">Reference proteome</keyword>
<protein>
    <recommendedName>
        <fullName evidence="6">branched-chain-amino-acid transaminase</fullName>
        <ecNumber evidence="6">2.6.1.42</ecNumber>
    </recommendedName>
</protein>
<sequence>MFEISGMSGDEIVYINGKFCKAKEAAISPFDRGFVLGDGIYEVAPVVNSKICDRADFWERFERSAAQIELKIPYSREKYEEILYELIARNGVSEGAFYTQITRGAAMRDFDYVRGIEPSVFAFVYHTQIFDNPLAKEGIEIVSLPEIRWHRRDIKSISLLAQCILKHEAHKAGAYECFLIEDGLVTECSSSSAFIIKDDVLITRPLSNDILPGIRRKVILGLAEQAGLSVQQRAFGMSEVYEADEAFISAATLMVLPIVKADGRAIGGGTVGKYVPRLREMYAARLRAEAGL</sequence>
<comment type="pathway">
    <text evidence="2">Amino-acid biosynthesis; L-isoleucine biosynthesis; L-isoleucine from 2-oxobutanoate: step 4/4.</text>
</comment>
<proteinExistence type="inferred from homology"/>
<dbReference type="Gene3D" id="3.20.10.10">
    <property type="entry name" value="D-amino Acid Aminotransferase, subunit A, domain 2"/>
    <property type="match status" value="1"/>
</dbReference>
<evidence type="ECO:0000313" key="11">
    <source>
        <dbReference type="EMBL" id="EEV18331.1"/>
    </source>
</evidence>
<evidence type="ECO:0000256" key="10">
    <source>
        <dbReference type="ARBA" id="ARBA00049229"/>
    </source>
</evidence>
<dbReference type="InterPro" id="IPR036038">
    <property type="entry name" value="Aminotransferase-like"/>
</dbReference>
<dbReference type="PANTHER" id="PTHR42743:SF11">
    <property type="entry name" value="AMINODEOXYCHORISMATE LYASE"/>
    <property type="match status" value="1"/>
</dbReference>
<evidence type="ECO:0000256" key="1">
    <source>
        <dbReference type="ARBA" id="ARBA00001933"/>
    </source>
</evidence>
<evidence type="ECO:0000256" key="5">
    <source>
        <dbReference type="ARBA" id="ARBA00009320"/>
    </source>
</evidence>
<name>C8PGU3_9BACT</name>
<dbReference type="Pfam" id="PF01063">
    <property type="entry name" value="Aminotran_4"/>
    <property type="match status" value="1"/>
</dbReference>
<comment type="pathway">
    <text evidence="4">Amino-acid biosynthesis; L-leucine biosynthesis; L-leucine from 3-methyl-2-oxobutanoate: step 4/4.</text>
</comment>
<dbReference type="InterPro" id="IPR001544">
    <property type="entry name" value="Aminotrans_IV"/>
</dbReference>
<keyword evidence="11" id="KW-0032">Aminotransferase</keyword>
<comment type="catalytic activity">
    <reaction evidence="8">
        <text>L-valine + 2-oxoglutarate = 3-methyl-2-oxobutanoate + L-glutamate</text>
        <dbReference type="Rhea" id="RHEA:24813"/>
        <dbReference type="ChEBI" id="CHEBI:11851"/>
        <dbReference type="ChEBI" id="CHEBI:16810"/>
        <dbReference type="ChEBI" id="CHEBI:29985"/>
        <dbReference type="ChEBI" id="CHEBI:57762"/>
        <dbReference type="EC" id="2.6.1.42"/>
    </reaction>
</comment>
<evidence type="ECO:0000256" key="2">
    <source>
        <dbReference type="ARBA" id="ARBA00004824"/>
    </source>
</evidence>
<accession>C8PGU3</accession>
<dbReference type="eggNOG" id="COG0115">
    <property type="taxonomic scope" value="Bacteria"/>
</dbReference>
<dbReference type="InterPro" id="IPR050571">
    <property type="entry name" value="Class-IV_PLP-Dep_Aminotrnsfr"/>
</dbReference>
<dbReference type="InterPro" id="IPR043132">
    <property type="entry name" value="BCAT-like_C"/>
</dbReference>
<evidence type="ECO:0000313" key="12">
    <source>
        <dbReference type="Proteomes" id="UP000005709"/>
    </source>
</evidence>
<reference evidence="11 12" key="1">
    <citation type="submission" date="2009-07" db="EMBL/GenBank/DDBJ databases">
        <authorList>
            <person name="Madupu R."/>
            <person name="Sebastian Y."/>
            <person name="Durkin A.S."/>
            <person name="Torralba M."/>
            <person name="Methe B."/>
            <person name="Sutton G.G."/>
            <person name="Strausberg R.L."/>
            <person name="Nelson K.E."/>
        </authorList>
    </citation>
    <scope>NUCLEOTIDE SEQUENCE [LARGE SCALE GENOMIC DNA]</scope>
    <source>
        <strain evidence="11 12">RM3268</strain>
    </source>
</reference>
<dbReference type="InterPro" id="IPR043131">
    <property type="entry name" value="BCAT-like_N"/>
</dbReference>
<evidence type="ECO:0000256" key="9">
    <source>
        <dbReference type="ARBA" id="ARBA00048798"/>
    </source>
</evidence>
<dbReference type="Gene3D" id="3.30.470.10">
    <property type="match status" value="1"/>
</dbReference>
<evidence type="ECO:0000256" key="4">
    <source>
        <dbReference type="ARBA" id="ARBA00005072"/>
    </source>
</evidence>
<evidence type="ECO:0000256" key="3">
    <source>
        <dbReference type="ARBA" id="ARBA00004931"/>
    </source>
</evidence>
<dbReference type="RefSeq" id="WP_005870740.1">
    <property type="nucleotide sequence ID" value="NZ_ACYG01000019.1"/>
</dbReference>
<dbReference type="GO" id="GO:0052656">
    <property type="term" value="F:L-isoleucine-2-oxoglutarate transaminase activity"/>
    <property type="evidence" value="ECO:0007669"/>
    <property type="project" value="RHEA"/>
</dbReference>
<dbReference type="GO" id="GO:0046394">
    <property type="term" value="P:carboxylic acid biosynthetic process"/>
    <property type="evidence" value="ECO:0007669"/>
    <property type="project" value="UniProtKB-ARBA"/>
</dbReference>
<dbReference type="Proteomes" id="UP000005709">
    <property type="component" value="Unassembled WGS sequence"/>
</dbReference>
<dbReference type="EC" id="2.6.1.42" evidence="6"/>
<dbReference type="AlphaFoldDB" id="C8PGU3"/>